<protein>
    <recommendedName>
        <fullName evidence="2">Nodulin-like domain-containing protein</fullName>
    </recommendedName>
</protein>
<evidence type="ECO:0000256" key="1">
    <source>
        <dbReference type="SAM" id="Phobius"/>
    </source>
</evidence>
<organism evidence="4">
    <name type="scientific">Selaginella moellendorffii</name>
    <name type="common">Spikemoss</name>
    <dbReference type="NCBI Taxonomy" id="88036"/>
    <lineage>
        <taxon>Eukaryota</taxon>
        <taxon>Viridiplantae</taxon>
        <taxon>Streptophyta</taxon>
        <taxon>Embryophyta</taxon>
        <taxon>Tracheophyta</taxon>
        <taxon>Lycopodiopsida</taxon>
        <taxon>Selaginellales</taxon>
        <taxon>Selaginellaceae</taxon>
        <taxon>Selaginella</taxon>
    </lineage>
</organism>
<feature type="transmembrane region" description="Helical" evidence="1">
    <location>
        <begin position="74"/>
        <end position="93"/>
    </location>
</feature>
<name>D8RUN8_SELML</name>
<dbReference type="Pfam" id="PF06813">
    <property type="entry name" value="Nodulin-like"/>
    <property type="match status" value="1"/>
</dbReference>
<sequence length="132" mass="15178">MRNFPSDRGVVVGLLQEFIGLSGAIFTQGLYCGVCTTHAHPFLSVRCFHHGWHSFPCFSFVLRNKDESDDDKFTTLYITSLVFAFYLMCIILLQDFFAVRKAASLHVYHASHSFGFWCHLFSYCRWETEGSS</sequence>
<dbReference type="InParanoid" id="D8RUN8"/>
<gene>
    <name evidence="3" type="ORF">SELMODRAFT_414802</name>
</gene>
<dbReference type="Gramene" id="EFJ24244">
    <property type="protein sequence ID" value="EFJ24244"/>
    <property type="gene ID" value="SELMODRAFT_414802"/>
</dbReference>
<evidence type="ECO:0000259" key="2">
    <source>
        <dbReference type="Pfam" id="PF06813"/>
    </source>
</evidence>
<dbReference type="HOGENOM" id="CLU_1920715_0_0_1"/>
<accession>D8RUN8</accession>
<dbReference type="AlphaFoldDB" id="D8RUN8"/>
<keyword evidence="4" id="KW-1185">Reference proteome</keyword>
<keyword evidence="1" id="KW-0812">Transmembrane</keyword>
<evidence type="ECO:0000313" key="3">
    <source>
        <dbReference type="EMBL" id="EFJ24244.1"/>
    </source>
</evidence>
<dbReference type="EMBL" id="GL377590">
    <property type="protein sequence ID" value="EFJ24244.1"/>
    <property type="molecule type" value="Genomic_DNA"/>
</dbReference>
<proteinExistence type="predicted"/>
<keyword evidence="1" id="KW-1133">Transmembrane helix</keyword>
<dbReference type="KEGG" id="smo:SELMODRAFT_414802"/>
<dbReference type="InterPro" id="IPR010658">
    <property type="entry name" value="Nodulin-like"/>
</dbReference>
<reference evidence="3 4" key="1">
    <citation type="journal article" date="2011" name="Science">
        <title>The Selaginella genome identifies genetic changes associated with the evolution of vascular plants.</title>
        <authorList>
            <person name="Banks J.A."/>
            <person name="Nishiyama T."/>
            <person name="Hasebe M."/>
            <person name="Bowman J.L."/>
            <person name="Gribskov M."/>
            <person name="dePamphilis C."/>
            <person name="Albert V.A."/>
            <person name="Aono N."/>
            <person name="Aoyama T."/>
            <person name="Ambrose B.A."/>
            <person name="Ashton N.W."/>
            <person name="Axtell M.J."/>
            <person name="Barker E."/>
            <person name="Barker M.S."/>
            <person name="Bennetzen J.L."/>
            <person name="Bonawitz N.D."/>
            <person name="Chapple C."/>
            <person name="Cheng C."/>
            <person name="Correa L.G."/>
            <person name="Dacre M."/>
            <person name="DeBarry J."/>
            <person name="Dreyer I."/>
            <person name="Elias M."/>
            <person name="Engstrom E.M."/>
            <person name="Estelle M."/>
            <person name="Feng L."/>
            <person name="Finet C."/>
            <person name="Floyd S.K."/>
            <person name="Frommer W.B."/>
            <person name="Fujita T."/>
            <person name="Gramzow L."/>
            <person name="Gutensohn M."/>
            <person name="Harholt J."/>
            <person name="Hattori M."/>
            <person name="Heyl A."/>
            <person name="Hirai T."/>
            <person name="Hiwatashi Y."/>
            <person name="Ishikawa M."/>
            <person name="Iwata M."/>
            <person name="Karol K.G."/>
            <person name="Koehler B."/>
            <person name="Kolukisaoglu U."/>
            <person name="Kubo M."/>
            <person name="Kurata T."/>
            <person name="Lalonde S."/>
            <person name="Li K."/>
            <person name="Li Y."/>
            <person name="Litt A."/>
            <person name="Lyons E."/>
            <person name="Manning G."/>
            <person name="Maruyama T."/>
            <person name="Michael T.P."/>
            <person name="Mikami K."/>
            <person name="Miyazaki S."/>
            <person name="Morinaga S."/>
            <person name="Murata T."/>
            <person name="Mueller-Roeber B."/>
            <person name="Nelson D.R."/>
            <person name="Obara M."/>
            <person name="Oguri Y."/>
            <person name="Olmstead R.G."/>
            <person name="Onodera N."/>
            <person name="Petersen B.L."/>
            <person name="Pils B."/>
            <person name="Prigge M."/>
            <person name="Rensing S.A."/>
            <person name="Riano-Pachon D.M."/>
            <person name="Roberts A.W."/>
            <person name="Sato Y."/>
            <person name="Scheller H.V."/>
            <person name="Schulz B."/>
            <person name="Schulz C."/>
            <person name="Shakirov E.V."/>
            <person name="Shibagaki N."/>
            <person name="Shinohara N."/>
            <person name="Shippen D.E."/>
            <person name="Soerensen I."/>
            <person name="Sotooka R."/>
            <person name="Sugimoto N."/>
            <person name="Sugita M."/>
            <person name="Sumikawa N."/>
            <person name="Tanurdzic M."/>
            <person name="Theissen G."/>
            <person name="Ulvskov P."/>
            <person name="Wakazuki S."/>
            <person name="Weng J.K."/>
            <person name="Willats W.W."/>
            <person name="Wipf D."/>
            <person name="Wolf P.G."/>
            <person name="Yang L."/>
            <person name="Zimmer A.D."/>
            <person name="Zhu Q."/>
            <person name="Mitros T."/>
            <person name="Hellsten U."/>
            <person name="Loque D."/>
            <person name="Otillar R."/>
            <person name="Salamov A."/>
            <person name="Schmutz J."/>
            <person name="Shapiro H."/>
            <person name="Lindquist E."/>
            <person name="Lucas S."/>
            <person name="Rokhsar D."/>
            <person name="Grigoriev I.V."/>
        </authorList>
    </citation>
    <scope>NUCLEOTIDE SEQUENCE [LARGE SCALE GENOMIC DNA]</scope>
</reference>
<dbReference type="Proteomes" id="UP000001514">
    <property type="component" value="Unassembled WGS sequence"/>
</dbReference>
<keyword evidence="1" id="KW-0472">Membrane</keyword>
<evidence type="ECO:0000313" key="4">
    <source>
        <dbReference type="Proteomes" id="UP000001514"/>
    </source>
</evidence>
<feature type="domain" description="Nodulin-like" evidence="2">
    <location>
        <begin position="1"/>
        <end position="104"/>
    </location>
</feature>